<protein>
    <submittedName>
        <fullName evidence="3">ROK family protein</fullName>
    </submittedName>
</protein>
<dbReference type="RefSeq" id="WP_195902626.1">
    <property type="nucleotide sequence ID" value="NZ_JADOGI010000317.1"/>
</dbReference>
<proteinExistence type="inferred from homology"/>
<keyword evidence="4" id="KW-1185">Reference proteome</keyword>
<dbReference type="AlphaFoldDB" id="A0A931F743"/>
<accession>A0A931F743</accession>
<comment type="caution">
    <text evidence="3">The sequence shown here is derived from an EMBL/GenBank/DDBJ whole genome shotgun (WGS) entry which is preliminary data.</text>
</comment>
<dbReference type="InterPro" id="IPR000600">
    <property type="entry name" value="ROK"/>
</dbReference>
<dbReference type="PANTHER" id="PTHR18964:SF149">
    <property type="entry name" value="BIFUNCTIONAL UDP-N-ACETYLGLUCOSAMINE 2-EPIMERASE_N-ACETYLMANNOSAMINE KINASE"/>
    <property type="match status" value="1"/>
</dbReference>
<dbReference type="Gene3D" id="1.10.10.10">
    <property type="entry name" value="Winged helix-like DNA-binding domain superfamily/Winged helix DNA-binding domain"/>
    <property type="match status" value="1"/>
</dbReference>
<dbReference type="SUPFAM" id="SSF53067">
    <property type="entry name" value="Actin-like ATPase domain"/>
    <property type="match status" value="1"/>
</dbReference>
<dbReference type="InterPro" id="IPR049874">
    <property type="entry name" value="ROK_cs"/>
</dbReference>
<comment type="similarity">
    <text evidence="1">Belongs to the ROK (NagC/XylR) family.</text>
</comment>
<feature type="region of interest" description="Disordered" evidence="2">
    <location>
        <begin position="401"/>
        <end position="426"/>
    </location>
</feature>
<evidence type="ECO:0000256" key="1">
    <source>
        <dbReference type="ARBA" id="ARBA00006479"/>
    </source>
</evidence>
<organism evidence="3 4">
    <name type="scientific">Nonomuraea cypriaca</name>
    <dbReference type="NCBI Taxonomy" id="1187855"/>
    <lineage>
        <taxon>Bacteria</taxon>
        <taxon>Bacillati</taxon>
        <taxon>Actinomycetota</taxon>
        <taxon>Actinomycetes</taxon>
        <taxon>Streptosporangiales</taxon>
        <taxon>Streptosporangiaceae</taxon>
        <taxon>Nonomuraea</taxon>
    </lineage>
</organism>
<reference evidence="3" key="1">
    <citation type="submission" date="2020-11" db="EMBL/GenBank/DDBJ databases">
        <title>Whole-genome analyses of Nonomuraea sp. K274.</title>
        <authorList>
            <person name="Veyisoglu A."/>
        </authorList>
    </citation>
    <scope>NUCLEOTIDE SEQUENCE</scope>
    <source>
        <strain evidence="3">K274</strain>
    </source>
</reference>
<dbReference type="EMBL" id="JADOGI010000317">
    <property type="protein sequence ID" value="MBF8193776.1"/>
    <property type="molecule type" value="Genomic_DNA"/>
</dbReference>
<dbReference type="InterPro" id="IPR043129">
    <property type="entry name" value="ATPase_NBD"/>
</dbReference>
<sequence>MAQPGGPLSQLRRGHEELVLELLRKHGPLNRGELGKHCGLSRTTLYDILTELVADGAVVAAGQQDAPRGRGRPAETLTLNPDAGQAIGIDFARRGLHVAAVNLAHEIVGTASEPHAADLPWEQRAELAVSLIGSLTGAGTGTLRLGALSAIGVGVVGPVGTIEDDLGEPVEQDVRPGQEPTPHPVQVLLRERFGVPVLLDNNTRLAALGEAIWGAAAGGGDVLYLRLSHGVGGGLVVGGSLHRGAYGLSGEFGHITVDPDGAPCDCGGTGCLETIASIRSVLDAYRGAGGRADGLPDLVKAVDAGDRTAERLLAGVGDSIGAVLAAVCNAIGPSVIVIGGELAEIGTALMEPIERTLSAHVMPVTRHRVSLRRATLGEVAGALGGIALVLHESPLLSRYPAGPDLAPGLAQTSQQEDPPMNQSRQS</sequence>
<dbReference type="PANTHER" id="PTHR18964">
    <property type="entry name" value="ROK (REPRESSOR, ORF, KINASE) FAMILY"/>
    <property type="match status" value="1"/>
</dbReference>
<dbReference type="InterPro" id="IPR036388">
    <property type="entry name" value="WH-like_DNA-bd_sf"/>
</dbReference>
<name>A0A931F743_9ACTN</name>
<gene>
    <name evidence="3" type="ORF">ITP53_50490</name>
</gene>
<evidence type="ECO:0000313" key="3">
    <source>
        <dbReference type="EMBL" id="MBF8193776.1"/>
    </source>
</evidence>
<evidence type="ECO:0000313" key="4">
    <source>
        <dbReference type="Proteomes" id="UP000605361"/>
    </source>
</evidence>
<dbReference type="InterPro" id="IPR036390">
    <property type="entry name" value="WH_DNA-bd_sf"/>
</dbReference>
<evidence type="ECO:0000256" key="2">
    <source>
        <dbReference type="SAM" id="MobiDB-lite"/>
    </source>
</evidence>
<dbReference type="SUPFAM" id="SSF46785">
    <property type="entry name" value="Winged helix' DNA-binding domain"/>
    <property type="match status" value="1"/>
</dbReference>
<dbReference type="Gene3D" id="3.30.420.40">
    <property type="match status" value="2"/>
</dbReference>
<dbReference type="Proteomes" id="UP000605361">
    <property type="component" value="Unassembled WGS sequence"/>
</dbReference>
<feature type="compositionally biased region" description="Polar residues" evidence="2">
    <location>
        <begin position="410"/>
        <end position="426"/>
    </location>
</feature>
<dbReference type="PROSITE" id="PS01125">
    <property type="entry name" value="ROK"/>
    <property type="match status" value="1"/>
</dbReference>
<dbReference type="Pfam" id="PF00480">
    <property type="entry name" value="ROK"/>
    <property type="match status" value="1"/>
</dbReference>